<proteinExistence type="predicted"/>
<dbReference type="PANTHER" id="PTHR35894">
    <property type="entry name" value="GENERAL SECRETION PATHWAY PROTEIN A-RELATED"/>
    <property type="match status" value="1"/>
</dbReference>
<dbReference type="PANTHER" id="PTHR35894:SF5">
    <property type="entry name" value="MU-LIKE PROPHAGE FLUMU DNA TRANSPOSITION PROTEIN B"/>
    <property type="match status" value="1"/>
</dbReference>
<dbReference type="Pfam" id="PF13401">
    <property type="entry name" value="AAA_22"/>
    <property type="match status" value="1"/>
</dbReference>
<sequence>MKQLSLEEKKDIQARLQVYVSKYPSQNKAVNSLGISAGTISTILNGKFDNISDEMFLRIRSQISPVNPEEWTVCETTAYRELFLLLEDAQANQNVSWVVGNAGIGKTTTAHDYAAKHENVFVISCSEDMRRGDFIREMARVIGLKLAQTSLREKLQAVTDELRVLDRPLLVFDEGDKLMDTVFYYFISIYNALEGRCGIIFLSTEYIKRRMSIGLEYDKKGYDEMFSRIGRRFIDLTPATSHEVTAVCLANGLNAEAAISKVLADARTVVSKAANPWDKKQVRDYYDMRRVRKSVHKSKKLAEIKK</sequence>
<evidence type="ECO:0000313" key="3">
    <source>
        <dbReference type="Proteomes" id="UP000187417"/>
    </source>
</evidence>
<dbReference type="Gene3D" id="3.40.50.300">
    <property type="entry name" value="P-loop containing nucleotide triphosphate hydrolases"/>
    <property type="match status" value="1"/>
</dbReference>
<name>A0A1Q6F2W4_9BACT</name>
<reference evidence="2 3" key="1">
    <citation type="journal article" date="2016" name="Nat. Biotechnol.">
        <title>Measurement of bacterial replication rates in microbial communities.</title>
        <authorList>
            <person name="Brown C.T."/>
            <person name="Olm M.R."/>
            <person name="Thomas B.C."/>
            <person name="Banfield J.F."/>
        </authorList>
    </citation>
    <scope>NUCLEOTIDE SEQUENCE [LARGE SCALE GENOMIC DNA]</scope>
    <source>
        <strain evidence="2">CAG:67_53_122</strain>
    </source>
</reference>
<dbReference type="GO" id="GO:0016887">
    <property type="term" value="F:ATP hydrolysis activity"/>
    <property type="evidence" value="ECO:0007669"/>
    <property type="project" value="InterPro"/>
</dbReference>
<organism evidence="2 3">
    <name type="scientific">Alistipes putredinis</name>
    <dbReference type="NCBI Taxonomy" id="28117"/>
    <lineage>
        <taxon>Bacteria</taxon>
        <taxon>Pseudomonadati</taxon>
        <taxon>Bacteroidota</taxon>
        <taxon>Bacteroidia</taxon>
        <taxon>Bacteroidales</taxon>
        <taxon>Rikenellaceae</taxon>
        <taxon>Alistipes</taxon>
    </lineage>
</organism>
<dbReference type="InterPro" id="IPR049945">
    <property type="entry name" value="AAA_22"/>
</dbReference>
<dbReference type="EMBL" id="MNQH01000046">
    <property type="protein sequence ID" value="OKY93062.1"/>
    <property type="molecule type" value="Genomic_DNA"/>
</dbReference>
<evidence type="ECO:0000313" key="2">
    <source>
        <dbReference type="EMBL" id="OKY93062.1"/>
    </source>
</evidence>
<comment type="caution">
    <text evidence="2">The sequence shown here is derived from an EMBL/GenBank/DDBJ whole genome shotgun (WGS) entry which is preliminary data.</text>
</comment>
<protein>
    <recommendedName>
        <fullName evidence="1">ORC1/DEAH AAA+ ATPase domain-containing protein</fullName>
    </recommendedName>
</protein>
<dbReference type="AlphaFoldDB" id="A0A1Q6F2W4"/>
<feature type="domain" description="ORC1/DEAH AAA+ ATPase" evidence="1">
    <location>
        <begin position="92"/>
        <end position="206"/>
    </location>
</feature>
<dbReference type="SUPFAM" id="SSF52540">
    <property type="entry name" value="P-loop containing nucleoside triphosphate hydrolases"/>
    <property type="match status" value="1"/>
</dbReference>
<gene>
    <name evidence="2" type="ORF">BHV66_10225</name>
</gene>
<dbReference type="STRING" id="28117.BHV66_10225"/>
<dbReference type="InterPro" id="IPR027417">
    <property type="entry name" value="P-loop_NTPase"/>
</dbReference>
<evidence type="ECO:0000259" key="1">
    <source>
        <dbReference type="Pfam" id="PF13401"/>
    </source>
</evidence>
<dbReference type="Proteomes" id="UP000187417">
    <property type="component" value="Unassembled WGS sequence"/>
</dbReference>
<dbReference type="InterPro" id="IPR052026">
    <property type="entry name" value="ExeA_AAA_ATPase_DNA-bind"/>
</dbReference>
<accession>A0A1Q6F2W4</accession>
<dbReference type="RefSeq" id="WP_278339541.1">
    <property type="nucleotide sequence ID" value="NZ_BAAFLA010000008.1"/>
</dbReference>